<dbReference type="NCBIfam" id="NF033542">
    <property type="entry name" value="transpos_IS110"/>
    <property type="match status" value="1"/>
</dbReference>
<dbReference type="RefSeq" id="WP_268943511.1">
    <property type="nucleotide sequence ID" value="NZ_JAPTYD010000037.1"/>
</dbReference>
<gene>
    <name evidence="3" type="ORF">OU682_17595</name>
</gene>
<evidence type="ECO:0000313" key="4">
    <source>
        <dbReference type="Proteomes" id="UP001149822"/>
    </source>
</evidence>
<dbReference type="InterPro" id="IPR003346">
    <property type="entry name" value="Transposase_20"/>
</dbReference>
<dbReference type="InterPro" id="IPR002525">
    <property type="entry name" value="Transp_IS110-like_N"/>
</dbReference>
<dbReference type="Pfam" id="PF01548">
    <property type="entry name" value="DEDD_Tnp_IS110"/>
    <property type="match status" value="1"/>
</dbReference>
<reference evidence="3" key="1">
    <citation type="submission" date="2022-12" db="EMBL/GenBank/DDBJ databases">
        <title>Paracoccus sp. EF6 isolated from a lake water.</title>
        <authorList>
            <person name="Liu H."/>
        </authorList>
    </citation>
    <scope>NUCLEOTIDE SEQUENCE</scope>
    <source>
        <strain evidence="3">EF6</strain>
    </source>
</reference>
<dbReference type="PANTHER" id="PTHR33055">
    <property type="entry name" value="TRANSPOSASE FOR INSERTION SEQUENCE ELEMENT IS1111A"/>
    <property type="match status" value="1"/>
</dbReference>
<evidence type="ECO:0000259" key="2">
    <source>
        <dbReference type="Pfam" id="PF02371"/>
    </source>
</evidence>
<feature type="domain" description="Transposase IS116/IS110/IS902 C-terminal" evidence="2">
    <location>
        <begin position="187"/>
        <end position="257"/>
    </location>
</feature>
<dbReference type="PANTHER" id="PTHR33055:SF3">
    <property type="entry name" value="PUTATIVE TRANSPOSASE FOR IS117-RELATED"/>
    <property type="match status" value="1"/>
</dbReference>
<organism evidence="3 4">
    <name type="scientific">Paracoccus benzoatiresistens</name>
    <dbReference type="NCBI Taxonomy" id="2997341"/>
    <lineage>
        <taxon>Bacteria</taxon>
        <taxon>Pseudomonadati</taxon>
        <taxon>Pseudomonadota</taxon>
        <taxon>Alphaproteobacteria</taxon>
        <taxon>Rhodobacterales</taxon>
        <taxon>Paracoccaceae</taxon>
        <taxon>Paracoccus</taxon>
    </lineage>
</organism>
<protein>
    <submittedName>
        <fullName evidence="3">IS110 family transposase</fullName>
    </submittedName>
</protein>
<comment type="caution">
    <text evidence="3">The sequence shown here is derived from an EMBL/GenBank/DDBJ whole genome shotgun (WGS) entry which is preliminary data.</text>
</comment>
<accession>A0ABT4J8L1</accession>
<dbReference type="InterPro" id="IPR047650">
    <property type="entry name" value="Transpos_IS110"/>
</dbReference>
<dbReference type="Pfam" id="PF02371">
    <property type="entry name" value="Transposase_20"/>
    <property type="match status" value="1"/>
</dbReference>
<dbReference type="EMBL" id="JAPTYD010000037">
    <property type="protein sequence ID" value="MCZ0963422.1"/>
    <property type="molecule type" value="Genomic_DNA"/>
</dbReference>
<evidence type="ECO:0000313" key="3">
    <source>
        <dbReference type="EMBL" id="MCZ0963422.1"/>
    </source>
</evidence>
<proteinExistence type="predicted"/>
<dbReference type="Proteomes" id="UP001149822">
    <property type="component" value="Unassembled WGS sequence"/>
</dbReference>
<name>A0ABT4J8L1_9RHOB</name>
<evidence type="ECO:0000259" key="1">
    <source>
        <dbReference type="Pfam" id="PF01548"/>
    </source>
</evidence>
<feature type="domain" description="Transposase IS110-like N-terminal" evidence="1">
    <location>
        <begin position="15"/>
        <end position="123"/>
    </location>
</feature>
<keyword evidence="4" id="KW-1185">Reference proteome</keyword>
<sequence>MARETPSDPHAVARTIRKHAAQPQKVIFESGPLATWFFHALTEEGLPAICIEARHAQKIPRETLNKTDANDADSLAQLAEAGFYKAVRVKSFGAMRIRTLIEARAQPLDMTTQLTNQIRRFMKIFGVIIPKGTGRVFDFHDRKLVADDSLLAQIILPLLEVWLELRKRAACLGQHLLATARQSSATKRLMTIPGIGAITAIPYVAAVEHSDNFWNSRAAGSCLGPTSRRYRSGEADYDGHISRRGDRRLRGLLYEEAAGA</sequence>